<evidence type="ECO:0000313" key="1">
    <source>
        <dbReference type="EMBL" id="RYR48863.1"/>
    </source>
</evidence>
<dbReference type="Proteomes" id="UP000289738">
    <property type="component" value="Chromosome A07"/>
</dbReference>
<accession>A0A445CDD6</accession>
<keyword evidence="2" id="KW-1185">Reference proteome</keyword>
<sequence length="86" mass="10268">MVVTSCESMEVVIKAIFPKATNQLCAWHMEKNVTKFETTWEASMYEYEIGHNFWCNETYDHRRMWANAYLDNNYMLGFIQLLDANE</sequence>
<proteinExistence type="predicted"/>
<comment type="caution">
    <text evidence="1">The sequence shown here is derived from an EMBL/GenBank/DDBJ whole genome shotgun (WGS) entry which is preliminary data.</text>
</comment>
<dbReference type="EMBL" id="SDMP01000007">
    <property type="protein sequence ID" value="RYR48863.1"/>
    <property type="molecule type" value="Genomic_DNA"/>
</dbReference>
<gene>
    <name evidence="1" type="ORF">Ahy_A07g034948</name>
</gene>
<protein>
    <recommendedName>
        <fullName evidence="3">Protein FAR1-RELATED SEQUENCE</fullName>
    </recommendedName>
</protein>
<evidence type="ECO:0008006" key="3">
    <source>
        <dbReference type="Google" id="ProtNLM"/>
    </source>
</evidence>
<evidence type="ECO:0000313" key="2">
    <source>
        <dbReference type="Proteomes" id="UP000289738"/>
    </source>
</evidence>
<name>A0A445CDD6_ARAHY</name>
<organism evidence="1 2">
    <name type="scientific">Arachis hypogaea</name>
    <name type="common">Peanut</name>
    <dbReference type="NCBI Taxonomy" id="3818"/>
    <lineage>
        <taxon>Eukaryota</taxon>
        <taxon>Viridiplantae</taxon>
        <taxon>Streptophyta</taxon>
        <taxon>Embryophyta</taxon>
        <taxon>Tracheophyta</taxon>
        <taxon>Spermatophyta</taxon>
        <taxon>Magnoliopsida</taxon>
        <taxon>eudicotyledons</taxon>
        <taxon>Gunneridae</taxon>
        <taxon>Pentapetalae</taxon>
        <taxon>rosids</taxon>
        <taxon>fabids</taxon>
        <taxon>Fabales</taxon>
        <taxon>Fabaceae</taxon>
        <taxon>Papilionoideae</taxon>
        <taxon>50 kb inversion clade</taxon>
        <taxon>dalbergioids sensu lato</taxon>
        <taxon>Dalbergieae</taxon>
        <taxon>Pterocarpus clade</taxon>
        <taxon>Arachis</taxon>
    </lineage>
</organism>
<reference evidence="1 2" key="1">
    <citation type="submission" date="2019-01" db="EMBL/GenBank/DDBJ databases">
        <title>Sequencing of cultivated peanut Arachis hypogaea provides insights into genome evolution and oil improvement.</title>
        <authorList>
            <person name="Chen X."/>
        </authorList>
    </citation>
    <scope>NUCLEOTIDE SEQUENCE [LARGE SCALE GENOMIC DNA]</scope>
    <source>
        <strain evidence="2">cv. Fuhuasheng</strain>
        <tissue evidence="1">Leaves</tissue>
    </source>
</reference>
<dbReference type="AlphaFoldDB" id="A0A445CDD6"/>
<dbReference type="PANTHER" id="PTHR47718">
    <property type="entry name" value="OS01G0519700 PROTEIN"/>
    <property type="match status" value="1"/>
</dbReference>